<dbReference type="Proteomes" id="UP001234880">
    <property type="component" value="Unassembled WGS sequence"/>
</dbReference>
<feature type="compositionally biased region" description="Basic and acidic residues" evidence="1">
    <location>
        <begin position="50"/>
        <end position="61"/>
    </location>
</feature>
<comment type="caution">
    <text evidence="2">The sequence shown here is derived from an EMBL/GenBank/DDBJ whole genome shotgun (WGS) entry which is preliminary data.</text>
</comment>
<evidence type="ECO:0000313" key="2">
    <source>
        <dbReference type="EMBL" id="MDP9611556.1"/>
    </source>
</evidence>
<gene>
    <name evidence="2" type="ORF">JOF35_003833</name>
</gene>
<evidence type="ECO:0000256" key="1">
    <source>
        <dbReference type="SAM" id="MobiDB-lite"/>
    </source>
</evidence>
<accession>A0ABT9KW05</accession>
<sequence>MSECRKCGREDGHWLGCPVVEEQPAADMPTCARSGCSNPPAVSKGPRPAKYCDDHKTGSKK</sequence>
<organism evidence="2 3">
    <name type="scientific">Streptomyces demainii</name>
    <dbReference type="NCBI Taxonomy" id="588122"/>
    <lineage>
        <taxon>Bacteria</taxon>
        <taxon>Bacillati</taxon>
        <taxon>Actinomycetota</taxon>
        <taxon>Actinomycetes</taxon>
        <taxon>Kitasatosporales</taxon>
        <taxon>Streptomycetaceae</taxon>
        <taxon>Streptomyces</taxon>
    </lineage>
</organism>
<keyword evidence="3" id="KW-1185">Reference proteome</keyword>
<evidence type="ECO:0000313" key="3">
    <source>
        <dbReference type="Proteomes" id="UP001234880"/>
    </source>
</evidence>
<reference evidence="2 3" key="1">
    <citation type="submission" date="2023-07" db="EMBL/GenBank/DDBJ databases">
        <title>Sequencing the genomes of 1000 actinobacteria strains.</title>
        <authorList>
            <person name="Klenk H.-P."/>
        </authorList>
    </citation>
    <scope>NUCLEOTIDE SEQUENCE [LARGE SCALE GENOMIC DNA]</scope>
    <source>
        <strain evidence="2 3">DSM 41600</strain>
    </source>
</reference>
<proteinExistence type="predicted"/>
<name>A0ABT9KW05_9ACTN</name>
<feature type="region of interest" description="Disordered" evidence="1">
    <location>
        <begin position="35"/>
        <end position="61"/>
    </location>
</feature>
<protein>
    <submittedName>
        <fullName evidence="2">Uncharacterized protein</fullName>
    </submittedName>
</protein>
<dbReference type="EMBL" id="JAURUE010000001">
    <property type="protein sequence ID" value="MDP9611556.1"/>
    <property type="molecule type" value="Genomic_DNA"/>
</dbReference>